<evidence type="ECO:0000313" key="3">
    <source>
        <dbReference type="Proteomes" id="UP000489600"/>
    </source>
</evidence>
<dbReference type="Proteomes" id="UP000489600">
    <property type="component" value="Unassembled WGS sequence"/>
</dbReference>
<feature type="region of interest" description="Disordered" evidence="1">
    <location>
        <begin position="32"/>
        <end position="58"/>
    </location>
</feature>
<gene>
    <name evidence="2" type="ORF">ANE_LOCUS7023</name>
</gene>
<evidence type="ECO:0000313" key="2">
    <source>
        <dbReference type="EMBL" id="VVA96578.1"/>
    </source>
</evidence>
<name>A0A565B4I5_9BRAS</name>
<evidence type="ECO:0000256" key="1">
    <source>
        <dbReference type="SAM" id="MobiDB-lite"/>
    </source>
</evidence>
<keyword evidence="3" id="KW-1185">Reference proteome</keyword>
<sequence length="58" mass="6440">MQHESNDPVVHADSLHVETLTNLNGLAEELDDIEEEDFGSDAEDGNPDIELTDEEESE</sequence>
<dbReference type="AlphaFoldDB" id="A0A565B4I5"/>
<accession>A0A565B4I5</accession>
<proteinExistence type="predicted"/>
<dbReference type="EMBL" id="CABITT030000003">
    <property type="protein sequence ID" value="VVA96578.1"/>
    <property type="molecule type" value="Genomic_DNA"/>
</dbReference>
<protein>
    <submittedName>
        <fullName evidence="2">Uncharacterized protein</fullName>
    </submittedName>
</protein>
<reference evidence="2" key="1">
    <citation type="submission" date="2019-07" db="EMBL/GenBank/DDBJ databases">
        <authorList>
            <person name="Dittberner H."/>
        </authorList>
    </citation>
    <scope>NUCLEOTIDE SEQUENCE [LARGE SCALE GENOMIC DNA]</scope>
</reference>
<organism evidence="2 3">
    <name type="scientific">Arabis nemorensis</name>
    <dbReference type="NCBI Taxonomy" id="586526"/>
    <lineage>
        <taxon>Eukaryota</taxon>
        <taxon>Viridiplantae</taxon>
        <taxon>Streptophyta</taxon>
        <taxon>Embryophyta</taxon>
        <taxon>Tracheophyta</taxon>
        <taxon>Spermatophyta</taxon>
        <taxon>Magnoliopsida</taxon>
        <taxon>eudicotyledons</taxon>
        <taxon>Gunneridae</taxon>
        <taxon>Pentapetalae</taxon>
        <taxon>rosids</taxon>
        <taxon>malvids</taxon>
        <taxon>Brassicales</taxon>
        <taxon>Brassicaceae</taxon>
        <taxon>Arabideae</taxon>
        <taxon>Arabis</taxon>
    </lineage>
</organism>
<comment type="caution">
    <text evidence="2">The sequence shown here is derived from an EMBL/GenBank/DDBJ whole genome shotgun (WGS) entry which is preliminary data.</text>
</comment>